<protein>
    <submittedName>
        <fullName evidence="2">Aminodeoxychorismate synthase, component I</fullName>
    </submittedName>
</protein>
<dbReference type="RefSeq" id="WP_282199399.1">
    <property type="nucleotide sequence ID" value="NZ_BOQE01000001.1"/>
</dbReference>
<dbReference type="InterPro" id="IPR005802">
    <property type="entry name" value="ADC_synth_comp_1"/>
</dbReference>
<name>A0AAV4LF33_9BACL</name>
<proteinExistence type="predicted"/>
<dbReference type="GO" id="GO:0000162">
    <property type="term" value="P:L-tryptophan biosynthetic process"/>
    <property type="evidence" value="ECO:0007669"/>
    <property type="project" value="TreeGrafter"/>
</dbReference>
<dbReference type="Gene3D" id="3.30.470.10">
    <property type="match status" value="1"/>
</dbReference>
<evidence type="ECO:0000259" key="1">
    <source>
        <dbReference type="Pfam" id="PF00425"/>
    </source>
</evidence>
<dbReference type="EMBL" id="BOQE01000001">
    <property type="protein sequence ID" value="GIM46279.1"/>
    <property type="molecule type" value="Genomic_DNA"/>
</dbReference>
<sequence length="587" mass="67240">MTEWYQEPFLLFDFADGQKGPERIIFSDPVKVIEAHCVEEVVPAIQSVQEGVQAGYYAVGYIAYEAAPAFDPAFVVREGTELPLLWFGLFREPQRSVRIETEGEYHLTDWQPSISQDAYNRHIQIIRDAISRGETYQVNYTMRLRAAFEKDDLAFYHRLLAAQQANYSAYLNLGRFRILSASPELFFRREGDRIITKPMKGTAKRGRFWEEDQKQREWLAHSEKNQAENLMIVDLLRNDLARIAETGSVEVPHLFEIERYPTVFQMTSTVTAKVPPHVTLRDIFSVLFPCGSITGAPKVKTMEWIAELEDSPRGVYCGTIGFVKPNGDAVFNVAIRTVVVDKQKGTAEYGVGGGITYDSTAEGEYLEALAKAALLTEQWPAFELLETMRLENGEYQLLERHLQRLCASANYFQIPLNLADIRETLKQHVRQYPNEKRRVRLLVSQKGEARVESTGLQELHQDSMPVRIAGTPVSTKDRFLYHKTTHRTMYDVRRKEHGDVFDVLLRNEQGEITEFTMGNIVVEINGQKWTPPRECGLLAGTLRAELLERGEIQERVITLSDLKRAEKVWFINSVRGWVPVHFVSDVQ</sequence>
<dbReference type="PANTHER" id="PTHR11236">
    <property type="entry name" value="AMINOBENZOATE/ANTHRANILATE SYNTHASE"/>
    <property type="match status" value="1"/>
</dbReference>
<dbReference type="GO" id="GO:0009396">
    <property type="term" value="P:folic acid-containing compound biosynthetic process"/>
    <property type="evidence" value="ECO:0007669"/>
    <property type="project" value="InterPro"/>
</dbReference>
<reference evidence="2" key="1">
    <citation type="journal article" date="2023" name="Int. J. Syst. Evol. Microbiol.">
        <title>Collibacillus ludicampi gen. nov., sp. nov., a new soil bacterium of the family Alicyclobacillaceae.</title>
        <authorList>
            <person name="Jojima T."/>
            <person name="Ioku Y."/>
            <person name="Fukuta Y."/>
            <person name="Shirasaka N."/>
            <person name="Matsumura Y."/>
            <person name="Mori M."/>
        </authorList>
    </citation>
    <scope>NUCLEOTIDE SEQUENCE</scope>
    <source>
        <strain evidence="2">TP075</strain>
    </source>
</reference>
<dbReference type="Gene3D" id="3.60.120.10">
    <property type="entry name" value="Anthranilate synthase"/>
    <property type="match status" value="1"/>
</dbReference>
<dbReference type="NCBIfam" id="TIGR00553">
    <property type="entry name" value="pabB"/>
    <property type="match status" value="1"/>
</dbReference>
<evidence type="ECO:0000313" key="3">
    <source>
        <dbReference type="Proteomes" id="UP001057291"/>
    </source>
</evidence>
<gene>
    <name evidence="2" type="ORF">DNHGIG_18280</name>
</gene>
<dbReference type="AlphaFoldDB" id="A0AAV4LF33"/>
<accession>A0AAV4LF33</accession>
<dbReference type="PANTHER" id="PTHR11236:SF50">
    <property type="entry name" value="AMINODEOXYCHORISMATE SYNTHASE COMPONENT 1"/>
    <property type="match status" value="1"/>
</dbReference>
<dbReference type="Pfam" id="PF00425">
    <property type="entry name" value="Chorismate_bind"/>
    <property type="match status" value="1"/>
</dbReference>
<comment type="caution">
    <text evidence="2">The sequence shown here is derived from an EMBL/GenBank/DDBJ whole genome shotgun (WGS) entry which is preliminary data.</text>
</comment>
<dbReference type="Gene3D" id="3.20.10.10">
    <property type="entry name" value="D-amino Acid Aminotransferase, subunit A, domain 2"/>
    <property type="match status" value="1"/>
</dbReference>
<dbReference type="Pfam" id="PF01063">
    <property type="entry name" value="Aminotran_4"/>
    <property type="match status" value="1"/>
</dbReference>
<dbReference type="InterPro" id="IPR043132">
    <property type="entry name" value="BCAT-like_C"/>
</dbReference>
<dbReference type="SUPFAM" id="SSF56752">
    <property type="entry name" value="D-aminoacid aminotransferase-like PLP-dependent enzymes"/>
    <property type="match status" value="1"/>
</dbReference>
<dbReference type="SUPFAM" id="SSF56322">
    <property type="entry name" value="ADC synthase"/>
    <property type="match status" value="1"/>
</dbReference>
<keyword evidence="3" id="KW-1185">Reference proteome</keyword>
<dbReference type="GO" id="GO:0046820">
    <property type="term" value="F:4-amino-4-deoxychorismate synthase activity"/>
    <property type="evidence" value="ECO:0007669"/>
    <property type="project" value="TreeGrafter"/>
</dbReference>
<dbReference type="PRINTS" id="PR00095">
    <property type="entry name" value="ANTSNTHASEI"/>
</dbReference>
<dbReference type="InterPro" id="IPR001544">
    <property type="entry name" value="Aminotrans_IV"/>
</dbReference>
<dbReference type="InterPro" id="IPR005801">
    <property type="entry name" value="ADC_synthase"/>
</dbReference>
<dbReference type="Proteomes" id="UP001057291">
    <property type="component" value="Unassembled WGS sequence"/>
</dbReference>
<feature type="domain" description="Chorismate-utilising enzyme C-terminal" evidence="1">
    <location>
        <begin position="116"/>
        <end position="371"/>
    </location>
</feature>
<dbReference type="InterPro" id="IPR036038">
    <property type="entry name" value="Aminotransferase-like"/>
</dbReference>
<organism evidence="2 3">
    <name type="scientific">Collibacillus ludicampi</name>
    <dbReference type="NCBI Taxonomy" id="2771369"/>
    <lineage>
        <taxon>Bacteria</taxon>
        <taxon>Bacillati</taxon>
        <taxon>Bacillota</taxon>
        <taxon>Bacilli</taxon>
        <taxon>Bacillales</taxon>
        <taxon>Alicyclobacillaceae</taxon>
        <taxon>Collibacillus</taxon>
    </lineage>
</organism>
<dbReference type="InterPro" id="IPR043131">
    <property type="entry name" value="BCAT-like_N"/>
</dbReference>
<dbReference type="InterPro" id="IPR015890">
    <property type="entry name" value="Chorismate_C"/>
</dbReference>
<dbReference type="InterPro" id="IPR019999">
    <property type="entry name" value="Anth_synth_I-like"/>
</dbReference>
<evidence type="ECO:0000313" key="2">
    <source>
        <dbReference type="EMBL" id="GIM46279.1"/>
    </source>
</evidence>